<proteinExistence type="predicted"/>
<reference evidence="1" key="1">
    <citation type="submission" date="2023-07" db="EMBL/GenBank/DDBJ databases">
        <authorList>
            <consortium name="CYATHOMIX"/>
        </authorList>
    </citation>
    <scope>NUCLEOTIDE SEQUENCE</scope>
    <source>
        <strain evidence="1">N/A</strain>
    </source>
</reference>
<comment type="caution">
    <text evidence="1">The sequence shown here is derived from an EMBL/GenBank/DDBJ whole genome shotgun (WGS) entry which is preliminary data.</text>
</comment>
<gene>
    <name evidence="1" type="ORF">CYNAS_LOCUS7615</name>
</gene>
<accession>A0AA36GP54</accession>
<evidence type="ECO:0000313" key="1">
    <source>
        <dbReference type="EMBL" id="CAJ0595632.1"/>
    </source>
</evidence>
<organism evidence="1 2">
    <name type="scientific">Cylicocyclus nassatus</name>
    <name type="common">Nematode worm</name>
    <dbReference type="NCBI Taxonomy" id="53992"/>
    <lineage>
        <taxon>Eukaryota</taxon>
        <taxon>Metazoa</taxon>
        <taxon>Ecdysozoa</taxon>
        <taxon>Nematoda</taxon>
        <taxon>Chromadorea</taxon>
        <taxon>Rhabditida</taxon>
        <taxon>Rhabditina</taxon>
        <taxon>Rhabditomorpha</taxon>
        <taxon>Strongyloidea</taxon>
        <taxon>Strongylidae</taxon>
        <taxon>Cylicocyclus</taxon>
    </lineage>
</organism>
<dbReference type="AlphaFoldDB" id="A0AA36GP54"/>
<name>A0AA36GP54_CYLNA</name>
<keyword evidence="2" id="KW-1185">Reference proteome</keyword>
<evidence type="ECO:0000313" key="2">
    <source>
        <dbReference type="Proteomes" id="UP001176961"/>
    </source>
</evidence>
<protein>
    <submittedName>
        <fullName evidence="1">Uncharacterized protein</fullName>
    </submittedName>
</protein>
<dbReference type="Proteomes" id="UP001176961">
    <property type="component" value="Unassembled WGS sequence"/>
</dbReference>
<dbReference type="EMBL" id="CATQJL010000112">
    <property type="protein sequence ID" value="CAJ0595632.1"/>
    <property type="molecule type" value="Genomic_DNA"/>
</dbReference>
<sequence length="136" mass="15329">MGLTVTRSDETDYCGSPSTSPLLKLQELVCTYLTGLSMYETKHECQLQDLALYDLENNLETKVPECHPLLSGVFTAEDGSEVQNLLQLTSNSEMIWKLMQCQPKQYGCNLEDKLIEANKKGLTILCLFSKKFPKIT</sequence>